<feature type="domain" description="FAS1" evidence="1">
    <location>
        <begin position="39"/>
        <end position="162"/>
    </location>
</feature>
<dbReference type="InterPro" id="IPR000782">
    <property type="entry name" value="FAS1_domain"/>
</dbReference>
<evidence type="ECO:0000259" key="1">
    <source>
        <dbReference type="PROSITE" id="PS50213"/>
    </source>
</evidence>
<proteinExistence type="predicted"/>
<sequence length="479" mass="53870">MITFKINYKTFLVSMLTVTLFSCSDPWSDRESNGDENLNSTLTEAITNTSQTSKFAELLTKTGYDKILSASKTYTVFAPSNEAIAQLDAAILNNPEALSAFVANHITLTAYSSARSEETVQIKMLSEKYLTFKGNNLISDATIVSADHYAKNGVFHVINHILTPQKNIWEYIKSQTGSSSMSNYLVSLDDFYIYTSDSIAKRNNTTPGVIADSLSNSFLKNVYNVKNEKNSYTMFLIEDEGFNSEVNNLKPYLNKTTNKPTIDSTTIYSRYFTVRDMVFPKAYKLNELPGELTTRFGVKVPINKSQIVGEPIVLSNGIVYRMKKMEVPLKDRLVPTIIQGEKNAGYFPSDLRSKMMYRDLKNPLGVAFNDLFVINTKVSNAQIRYVATDMYSIKYKVSWMAINTQSTVFQQRVAIVNNKIVQYLPYIPVAVNFYEEVPIGEVEITQSGDLTTYLLANPTTADGTNSLTLDYLKFVPDVK</sequence>
<evidence type="ECO:0000313" key="3">
    <source>
        <dbReference type="Proteomes" id="UP001485226"/>
    </source>
</evidence>
<dbReference type="PROSITE" id="PS51257">
    <property type="entry name" value="PROKAR_LIPOPROTEIN"/>
    <property type="match status" value="1"/>
</dbReference>
<dbReference type="PANTHER" id="PTHR10900:SF77">
    <property type="entry name" value="FI19380P1"/>
    <property type="match status" value="1"/>
</dbReference>
<evidence type="ECO:0000313" key="2">
    <source>
        <dbReference type="EMBL" id="MEL1253107.1"/>
    </source>
</evidence>
<keyword evidence="3" id="KW-1185">Reference proteome</keyword>
<name>A0ABU9ILW0_9FLAO</name>
<dbReference type="InterPro" id="IPR050904">
    <property type="entry name" value="Adhesion/Biosynth-related"/>
</dbReference>
<dbReference type="Gene3D" id="2.30.180.10">
    <property type="entry name" value="FAS1 domain"/>
    <property type="match status" value="1"/>
</dbReference>
<dbReference type="InterPro" id="IPR036378">
    <property type="entry name" value="FAS1_dom_sf"/>
</dbReference>
<comment type="caution">
    <text evidence="2">The sequence shown here is derived from an EMBL/GenBank/DDBJ whole genome shotgun (WGS) entry which is preliminary data.</text>
</comment>
<dbReference type="Proteomes" id="UP001485226">
    <property type="component" value="Unassembled WGS sequence"/>
</dbReference>
<dbReference type="SUPFAM" id="SSF82153">
    <property type="entry name" value="FAS1 domain"/>
    <property type="match status" value="1"/>
</dbReference>
<protein>
    <submittedName>
        <fullName evidence="2">Fasciclin domain-containing protein</fullName>
    </submittedName>
</protein>
<dbReference type="RefSeq" id="WP_341690102.1">
    <property type="nucleotide sequence ID" value="NZ_JBBYHS010000004.1"/>
</dbReference>
<dbReference type="PANTHER" id="PTHR10900">
    <property type="entry name" value="PERIOSTIN-RELATED"/>
    <property type="match status" value="1"/>
</dbReference>
<reference evidence="2 3" key="1">
    <citation type="submission" date="2024-04" db="EMBL/GenBank/DDBJ databases">
        <title>Flavobacterium sp. DGU38 16S ribosomal RNA gene Genome sequencing and assembly.</title>
        <authorList>
            <person name="Park S."/>
        </authorList>
    </citation>
    <scope>NUCLEOTIDE SEQUENCE [LARGE SCALE GENOMIC DNA]</scope>
    <source>
        <strain evidence="2 3">DGU38</strain>
    </source>
</reference>
<dbReference type="EMBL" id="JBBYHS010000004">
    <property type="protein sequence ID" value="MEL1253107.1"/>
    <property type="molecule type" value="Genomic_DNA"/>
</dbReference>
<gene>
    <name evidence="2" type="ORF">AAEO57_04935</name>
</gene>
<dbReference type="SMART" id="SM00554">
    <property type="entry name" value="FAS1"/>
    <property type="match status" value="1"/>
</dbReference>
<dbReference type="Pfam" id="PF02469">
    <property type="entry name" value="Fasciclin"/>
    <property type="match status" value="1"/>
</dbReference>
<dbReference type="PROSITE" id="PS50213">
    <property type="entry name" value="FAS1"/>
    <property type="match status" value="1"/>
</dbReference>
<accession>A0ABU9ILW0</accession>
<organism evidence="2 3">
    <name type="scientific">Flavobacterium calami</name>
    <dbReference type="NCBI Taxonomy" id="3139144"/>
    <lineage>
        <taxon>Bacteria</taxon>
        <taxon>Pseudomonadati</taxon>
        <taxon>Bacteroidota</taxon>
        <taxon>Flavobacteriia</taxon>
        <taxon>Flavobacteriales</taxon>
        <taxon>Flavobacteriaceae</taxon>
        <taxon>Flavobacterium</taxon>
    </lineage>
</organism>